<proteinExistence type="inferred from homology"/>
<dbReference type="Proteomes" id="UP000291084">
    <property type="component" value="Chromosome 7"/>
</dbReference>
<organism evidence="2 3">
    <name type="scientific">Vigna angularis var. angularis</name>
    <dbReference type="NCBI Taxonomy" id="157739"/>
    <lineage>
        <taxon>Eukaryota</taxon>
        <taxon>Viridiplantae</taxon>
        <taxon>Streptophyta</taxon>
        <taxon>Embryophyta</taxon>
        <taxon>Tracheophyta</taxon>
        <taxon>Spermatophyta</taxon>
        <taxon>Magnoliopsida</taxon>
        <taxon>eudicotyledons</taxon>
        <taxon>Gunneridae</taxon>
        <taxon>Pentapetalae</taxon>
        <taxon>rosids</taxon>
        <taxon>fabids</taxon>
        <taxon>Fabales</taxon>
        <taxon>Fabaceae</taxon>
        <taxon>Papilionoideae</taxon>
        <taxon>50 kb inversion clade</taxon>
        <taxon>NPAAA clade</taxon>
        <taxon>indigoferoid/millettioid clade</taxon>
        <taxon>Phaseoleae</taxon>
        <taxon>Vigna</taxon>
    </lineage>
</organism>
<name>A0A0S3SFE5_PHAAN</name>
<accession>A0A0S3SFE5</accession>
<dbReference type="PIRSF" id="PIRSF005715">
    <property type="entry name" value="VPS45_Sec1"/>
    <property type="match status" value="1"/>
</dbReference>
<dbReference type="InterPro" id="IPR036045">
    <property type="entry name" value="Sec1-like_sf"/>
</dbReference>
<reference evidence="2 3" key="1">
    <citation type="journal article" date="2015" name="Sci. Rep.">
        <title>The power of single molecule real-time sequencing technology in the de novo assembly of a eukaryotic genome.</title>
        <authorList>
            <person name="Sakai H."/>
            <person name="Naito K."/>
            <person name="Ogiso-Tanaka E."/>
            <person name="Takahashi Y."/>
            <person name="Iseki K."/>
            <person name="Muto C."/>
            <person name="Satou K."/>
            <person name="Teruya K."/>
            <person name="Shiroma A."/>
            <person name="Shimoji M."/>
            <person name="Hirano T."/>
            <person name="Itoh T."/>
            <person name="Kaga A."/>
            <person name="Tomooka N."/>
        </authorList>
    </citation>
    <scope>NUCLEOTIDE SEQUENCE [LARGE SCALE GENOMIC DNA]</scope>
    <source>
        <strain evidence="3">cv. Shumari</strain>
    </source>
</reference>
<dbReference type="FunFam" id="3.40.50.1910:FF:000005">
    <property type="entry name" value="vacuolar protein sorting-associated protein 33A isoform X1"/>
    <property type="match status" value="1"/>
</dbReference>
<dbReference type="SUPFAM" id="SSF56815">
    <property type="entry name" value="Sec1/munc18-like (SM) proteins"/>
    <property type="match status" value="1"/>
</dbReference>
<evidence type="ECO:0000313" key="3">
    <source>
        <dbReference type="Proteomes" id="UP000291084"/>
    </source>
</evidence>
<dbReference type="Gene3D" id="3.40.50.1910">
    <property type="match status" value="2"/>
</dbReference>
<dbReference type="PANTHER" id="PTHR11679">
    <property type="entry name" value="VESICLE PROTEIN SORTING-ASSOCIATED"/>
    <property type="match status" value="1"/>
</dbReference>
<evidence type="ECO:0000256" key="1">
    <source>
        <dbReference type="ARBA" id="ARBA00009884"/>
    </source>
</evidence>
<dbReference type="Pfam" id="PF00995">
    <property type="entry name" value="Sec1"/>
    <property type="match status" value="1"/>
</dbReference>
<sequence length="596" mass="67245">MAQIPNLDNAPINLTSIREQSQKELLNILKNVRGKKCLVIDPKLGDSLSLIIQTSILKEHGVELRHLSGDPIQTDCSKVVYLVHAQPKLMKFICSNIHNDISKGLQREYHVYFVPRRTVVCEKVLEEEKLHHVVSIGEYPLYIVPMDEDVLSFELDLSYKECQVDGDTGSLWHIAKAIHKLEFSFGVIPNVRAKGKASVCVADILNRMQAEEPVNLSDIVVPEINTLILLDREVDMVTPLCSQLTYEGLLDEFLHISNGSVELDASIMGLQQEGKKTKVPLNSSDKLFKEIRDLNFEVVVQILRQKATSMKQDYTEMTTTTQTVSELKDFVKKLNSLPEMTRHINLAQHLSTFTSKPSFLGQLDMEHTIVESQSYDICFDYIEELIHKQEPLTRVLRLLILFSITNSGLPKKHFDYFRRELLHSYGFEHVAMLNNLEKAGLFKKQESKSNWLTIKRALQLVVEDTDTANPNDIAYVFSGYAPLSIRLVQHAIRSGWRPVEEILKLLPGPHLETKRGGFSNSPSFDTLSGVSTSLAKVPDGRRALVLVVFVGGVTFAEISALRFFSTQEGMAYDLIIATTKIVNGQSLIEPFVEKLG</sequence>
<evidence type="ECO:0000313" key="2">
    <source>
        <dbReference type="EMBL" id="BAT91481.1"/>
    </source>
</evidence>
<dbReference type="Gene3D" id="3.40.50.2060">
    <property type="match status" value="1"/>
</dbReference>
<dbReference type="InterPro" id="IPR001619">
    <property type="entry name" value="Sec1-like"/>
</dbReference>
<keyword evidence="3" id="KW-1185">Reference proteome</keyword>
<dbReference type="GO" id="GO:0016192">
    <property type="term" value="P:vesicle-mediated transport"/>
    <property type="evidence" value="ECO:0007669"/>
    <property type="project" value="InterPro"/>
</dbReference>
<dbReference type="InterPro" id="IPR027482">
    <property type="entry name" value="Sec1-like_dom2"/>
</dbReference>
<dbReference type="EMBL" id="AP015040">
    <property type="protein sequence ID" value="BAT91481.1"/>
    <property type="molecule type" value="Genomic_DNA"/>
</dbReference>
<dbReference type="AlphaFoldDB" id="A0A0S3SFE5"/>
<protein>
    <submittedName>
        <fullName evidence="2">Uncharacterized protein</fullName>
    </submittedName>
</protein>
<comment type="similarity">
    <text evidence="1">Belongs to the STXBP/unc-18/SEC1 family.</text>
</comment>
<gene>
    <name evidence="2" type="primary">Vigan.07G008100</name>
    <name evidence="2" type="ORF">VIGAN_07008100</name>
</gene>
<dbReference type="OrthoDB" id="10262287at2759"/>
<dbReference type="InterPro" id="IPR043154">
    <property type="entry name" value="Sec-1-like_dom1"/>
</dbReference>